<name>A0A316R022_9BACT</name>
<dbReference type="InterPro" id="IPR014284">
    <property type="entry name" value="RNA_pol_sigma-70_dom"/>
</dbReference>
<dbReference type="Gene3D" id="1.10.10.10">
    <property type="entry name" value="Winged helix-like DNA-binding domain superfamily/Winged helix DNA-binding domain"/>
    <property type="match status" value="1"/>
</dbReference>
<dbReference type="CDD" id="cd06171">
    <property type="entry name" value="Sigma70_r4"/>
    <property type="match status" value="1"/>
</dbReference>
<feature type="domain" description="RNA polymerase sigma factor 70 region 4 type 2" evidence="6">
    <location>
        <begin position="121"/>
        <end position="169"/>
    </location>
</feature>
<dbReference type="PANTHER" id="PTHR43133">
    <property type="entry name" value="RNA POLYMERASE ECF-TYPE SIGMA FACTO"/>
    <property type="match status" value="1"/>
</dbReference>
<dbReference type="InterPro" id="IPR039425">
    <property type="entry name" value="RNA_pol_sigma-70-like"/>
</dbReference>
<dbReference type="InterPro" id="IPR013324">
    <property type="entry name" value="RNA_pol_sigma_r3/r4-like"/>
</dbReference>
<evidence type="ECO:0000313" key="8">
    <source>
        <dbReference type="Proteomes" id="UP000262954"/>
    </source>
</evidence>
<proteinExistence type="inferred from homology"/>
<dbReference type="GO" id="GO:0006352">
    <property type="term" value="P:DNA-templated transcription initiation"/>
    <property type="evidence" value="ECO:0007669"/>
    <property type="project" value="InterPro"/>
</dbReference>
<dbReference type="Pfam" id="PF04542">
    <property type="entry name" value="Sigma70_r2"/>
    <property type="match status" value="1"/>
</dbReference>
<dbReference type="Gene3D" id="1.10.1740.10">
    <property type="match status" value="1"/>
</dbReference>
<comment type="similarity">
    <text evidence="1">Belongs to the sigma-70 factor family. ECF subfamily.</text>
</comment>
<evidence type="ECO:0000259" key="5">
    <source>
        <dbReference type="Pfam" id="PF04542"/>
    </source>
</evidence>
<evidence type="ECO:0000256" key="4">
    <source>
        <dbReference type="ARBA" id="ARBA00023163"/>
    </source>
</evidence>
<keyword evidence="4" id="KW-0804">Transcription</keyword>
<dbReference type="Pfam" id="PF08281">
    <property type="entry name" value="Sigma70_r4_2"/>
    <property type="match status" value="1"/>
</dbReference>
<evidence type="ECO:0000313" key="7">
    <source>
        <dbReference type="EMBL" id="HBJ07805.1"/>
    </source>
</evidence>
<comment type="caution">
    <text evidence="7">The sequence shown here is derived from an EMBL/GenBank/DDBJ whole genome shotgun (WGS) entry which is preliminary data.</text>
</comment>
<reference evidence="7 8" key="1">
    <citation type="journal article" date="2018" name="Nat. Biotechnol.">
        <title>A standardized bacterial taxonomy based on genome phylogeny substantially revises the tree of life.</title>
        <authorList>
            <person name="Parks D.H."/>
            <person name="Chuvochina M."/>
            <person name="Waite D.W."/>
            <person name="Rinke C."/>
            <person name="Skarshewski A."/>
            <person name="Chaumeil P.A."/>
            <person name="Hugenholtz P."/>
        </authorList>
    </citation>
    <scope>NUCLEOTIDE SEQUENCE [LARGE SCALE GENOMIC DNA]</scope>
    <source>
        <strain evidence="7">UBA11482</strain>
    </source>
</reference>
<dbReference type="SUPFAM" id="SSF88946">
    <property type="entry name" value="Sigma2 domain of RNA polymerase sigma factors"/>
    <property type="match status" value="1"/>
</dbReference>
<dbReference type="RefSeq" id="WP_022389721.1">
    <property type="nucleotide sequence ID" value="NZ_JAQDEG010000030.1"/>
</dbReference>
<dbReference type="NCBIfam" id="TIGR02937">
    <property type="entry name" value="sigma70-ECF"/>
    <property type="match status" value="1"/>
</dbReference>
<dbReference type="InterPro" id="IPR013249">
    <property type="entry name" value="RNA_pol_sigma70_r4_t2"/>
</dbReference>
<dbReference type="Proteomes" id="UP000262954">
    <property type="component" value="Unassembled WGS sequence"/>
</dbReference>
<evidence type="ECO:0000256" key="2">
    <source>
        <dbReference type="ARBA" id="ARBA00023015"/>
    </source>
</evidence>
<organism evidence="7 8">
    <name type="scientific">Coprobacter fastidiosus</name>
    <dbReference type="NCBI Taxonomy" id="1099853"/>
    <lineage>
        <taxon>Bacteria</taxon>
        <taxon>Pseudomonadati</taxon>
        <taxon>Bacteroidota</taxon>
        <taxon>Bacteroidia</taxon>
        <taxon>Bacteroidales</taxon>
        <taxon>Barnesiellaceae</taxon>
        <taxon>Coprobacter</taxon>
    </lineage>
</organism>
<dbReference type="GO" id="GO:0003677">
    <property type="term" value="F:DNA binding"/>
    <property type="evidence" value="ECO:0007669"/>
    <property type="project" value="InterPro"/>
</dbReference>
<dbReference type="GO" id="GO:0016987">
    <property type="term" value="F:sigma factor activity"/>
    <property type="evidence" value="ECO:0007669"/>
    <property type="project" value="UniProtKB-KW"/>
</dbReference>
<gene>
    <name evidence="7" type="ORF">DDY73_02255</name>
</gene>
<protein>
    <submittedName>
        <fullName evidence="7">Sigma-70 family RNA polymerase sigma factor</fullName>
    </submittedName>
</protein>
<keyword evidence="2" id="KW-0805">Transcription regulation</keyword>
<dbReference type="EMBL" id="DNWC01000034">
    <property type="protein sequence ID" value="HBJ07805.1"/>
    <property type="molecule type" value="Genomic_DNA"/>
</dbReference>
<sequence length="184" mass="21227">MREEELVEHCKQKDKSAQKQLYELYAGALFALCIRYSGNREAAEDILHDGFLRIFTSFDKFDYRGEGSLKAWLSRIMVNTALEYIRKDGEMNRVLTLNEVPDIIDPESEDEDLEKIPQTVLMKFVSELPSGYRTVFNLYTFEEKSHKEIAALLGINEKSSSSQLFRARAILAKRIKMYLTKAGV</sequence>
<accession>A0A316R022</accession>
<dbReference type="AlphaFoldDB" id="A0A316R022"/>
<evidence type="ECO:0000256" key="1">
    <source>
        <dbReference type="ARBA" id="ARBA00010641"/>
    </source>
</evidence>
<evidence type="ECO:0000256" key="3">
    <source>
        <dbReference type="ARBA" id="ARBA00023082"/>
    </source>
</evidence>
<dbReference type="InterPro" id="IPR013325">
    <property type="entry name" value="RNA_pol_sigma_r2"/>
</dbReference>
<keyword evidence="3" id="KW-0731">Sigma factor</keyword>
<dbReference type="PANTHER" id="PTHR43133:SF46">
    <property type="entry name" value="RNA POLYMERASE SIGMA-70 FACTOR ECF SUBFAMILY"/>
    <property type="match status" value="1"/>
</dbReference>
<dbReference type="InterPro" id="IPR007627">
    <property type="entry name" value="RNA_pol_sigma70_r2"/>
</dbReference>
<dbReference type="SUPFAM" id="SSF88659">
    <property type="entry name" value="Sigma3 and sigma4 domains of RNA polymerase sigma factors"/>
    <property type="match status" value="1"/>
</dbReference>
<dbReference type="InterPro" id="IPR036388">
    <property type="entry name" value="WH-like_DNA-bd_sf"/>
</dbReference>
<feature type="domain" description="RNA polymerase sigma-70 region 2" evidence="5">
    <location>
        <begin position="21"/>
        <end position="88"/>
    </location>
</feature>
<evidence type="ECO:0000259" key="6">
    <source>
        <dbReference type="Pfam" id="PF08281"/>
    </source>
</evidence>